<dbReference type="Gene3D" id="3.40.50.300">
    <property type="entry name" value="P-loop containing nucleotide triphosphate hydrolases"/>
    <property type="match status" value="1"/>
</dbReference>
<proteinExistence type="inferred from homology"/>
<keyword evidence="3" id="KW-0813">Transport</keyword>
<evidence type="ECO:0000256" key="2">
    <source>
        <dbReference type="ARBA" id="ARBA00005417"/>
    </source>
</evidence>
<dbReference type="InterPro" id="IPR050388">
    <property type="entry name" value="ABC_Ni/Peptide_Import"/>
</dbReference>
<dbReference type="SMART" id="SM00382">
    <property type="entry name" value="AAA"/>
    <property type="match status" value="1"/>
</dbReference>
<dbReference type="CDD" id="cd03257">
    <property type="entry name" value="ABC_NikE_OppD_transporters"/>
    <property type="match status" value="1"/>
</dbReference>
<reference evidence="9 10" key="1">
    <citation type="submission" date="2021-10" db="EMBL/GenBank/DDBJ databases">
        <title>Lutispora strain m25 sp. nov., a thermophilic, non-spore-forming bacterium isolated from a lab-scale methanogenic bioreactor digesting anaerobic sludge.</title>
        <authorList>
            <person name="El Houari A."/>
            <person name="Mcdonald J."/>
        </authorList>
    </citation>
    <scope>NUCLEOTIDE SEQUENCE [LARGE SCALE GENOMIC DNA]</scope>
    <source>
        <strain evidence="10">m25</strain>
    </source>
</reference>
<dbReference type="SUPFAM" id="SSF52540">
    <property type="entry name" value="P-loop containing nucleoside triphosphate hydrolases"/>
    <property type="match status" value="1"/>
</dbReference>
<evidence type="ECO:0000256" key="7">
    <source>
        <dbReference type="ARBA" id="ARBA00023136"/>
    </source>
</evidence>
<comment type="caution">
    <text evidence="9">The sequence shown here is derived from an EMBL/GenBank/DDBJ whole genome shotgun (WGS) entry which is preliminary data.</text>
</comment>
<evidence type="ECO:0000313" key="10">
    <source>
        <dbReference type="Proteomes" id="UP001651880"/>
    </source>
</evidence>
<dbReference type="InterPro" id="IPR017871">
    <property type="entry name" value="ABC_transporter-like_CS"/>
</dbReference>
<keyword evidence="6 9" id="KW-0067">ATP-binding</keyword>
<keyword evidence="4" id="KW-1003">Cell membrane</keyword>
<sequence length="324" mass="36071">MIKPILTVENLTVTFETKYGKAVAVNDISFTLKKGEKLGLVGESGSGKSVTSKSILRLLQSPPAKVEGKIILGDTNLLDISEKEMRSYRGNKVTMIFQEPMVSLNPLFTIGDQLSEVINLHQKCSKKQCHQRVVDMLRTVGIPSPETRFKQYPFELSGGMRQRVMIAMALLCNPEVLIADEPTTALDVTIQAQIMDLLRKLNSDFNVSIILITHDLGVVAEMVDTVAVMYAGSIVEKASVREIFCDPKHPYTQGLLKSIPTMKNVEGDLETIEGNVPSIYKLPSGCAFNNRCKYKKSICTQEIPPTTVNGERWIKCWKCTDRWG</sequence>
<dbReference type="RefSeq" id="WP_255229319.1">
    <property type="nucleotide sequence ID" value="NZ_JAJEKE010000029.1"/>
</dbReference>
<evidence type="ECO:0000313" key="9">
    <source>
        <dbReference type="EMBL" id="MCQ1531753.1"/>
    </source>
</evidence>
<dbReference type="EMBL" id="JAJEKE010000029">
    <property type="protein sequence ID" value="MCQ1531753.1"/>
    <property type="molecule type" value="Genomic_DNA"/>
</dbReference>
<evidence type="ECO:0000256" key="3">
    <source>
        <dbReference type="ARBA" id="ARBA00022448"/>
    </source>
</evidence>
<dbReference type="NCBIfam" id="TIGR01727">
    <property type="entry name" value="oligo_HPY"/>
    <property type="match status" value="1"/>
</dbReference>
<comment type="subcellular location">
    <subcellularLocation>
        <location evidence="1">Cell membrane</location>
        <topology evidence="1">Peripheral membrane protein</topology>
    </subcellularLocation>
</comment>
<evidence type="ECO:0000256" key="6">
    <source>
        <dbReference type="ARBA" id="ARBA00022840"/>
    </source>
</evidence>
<keyword evidence="5" id="KW-0547">Nucleotide-binding</keyword>
<feature type="domain" description="ABC transporter" evidence="8">
    <location>
        <begin position="6"/>
        <end position="256"/>
    </location>
</feature>
<evidence type="ECO:0000256" key="5">
    <source>
        <dbReference type="ARBA" id="ARBA00022741"/>
    </source>
</evidence>
<evidence type="ECO:0000256" key="1">
    <source>
        <dbReference type="ARBA" id="ARBA00004202"/>
    </source>
</evidence>
<keyword evidence="7" id="KW-0472">Membrane</keyword>
<dbReference type="InterPro" id="IPR027417">
    <property type="entry name" value="P-loop_NTPase"/>
</dbReference>
<dbReference type="PROSITE" id="PS00211">
    <property type="entry name" value="ABC_TRANSPORTER_1"/>
    <property type="match status" value="1"/>
</dbReference>
<dbReference type="Pfam" id="PF00005">
    <property type="entry name" value="ABC_tran"/>
    <property type="match status" value="1"/>
</dbReference>
<evidence type="ECO:0000256" key="4">
    <source>
        <dbReference type="ARBA" id="ARBA00022475"/>
    </source>
</evidence>
<dbReference type="Proteomes" id="UP001651880">
    <property type="component" value="Unassembled WGS sequence"/>
</dbReference>
<protein>
    <submittedName>
        <fullName evidence="9">ABC transporter ATP-binding protein</fullName>
    </submittedName>
</protein>
<comment type="similarity">
    <text evidence="2">Belongs to the ABC transporter superfamily.</text>
</comment>
<organism evidence="9 10">
    <name type="scientific">Lutispora saccharofermentans</name>
    <dbReference type="NCBI Taxonomy" id="3024236"/>
    <lineage>
        <taxon>Bacteria</taxon>
        <taxon>Bacillati</taxon>
        <taxon>Bacillota</taxon>
        <taxon>Clostridia</taxon>
        <taxon>Lutisporales</taxon>
        <taxon>Lutisporaceae</taxon>
        <taxon>Lutispora</taxon>
    </lineage>
</organism>
<evidence type="ECO:0000259" key="8">
    <source>
        <dbReference type="PROSITE" id="PS50893"/>
    </source>
</evidence>
<gene>
    <name evidence="9" type="ORF">LJD61_19735</name>
</gene>
<dbReference type="GO" id="GO:0005524">
    <property type="term" value="F:ATP binding"/>
    <property type="evidence" value="ECO:0007669"/>
    <property type="project" value="UniProtKB-KW"/>
</dbReference>
<name>A0ABT1NNS7_9FIRM</name>
<dbReference type="PROSITE" id="PS50893">
    <property type="entry name" value="ABC_TRANSPORTER_2"/>
    <property type="match status" value="1"/>
</dbReference>
<dbReference type="Pfam" id="PF08352">
    <property type="entry name" value="oligo_HPY"/>
    <property type="match status" value="1"/>
</dbReference>
<dbReference type="InterPro" id="IPR003439">
    <property type="entry name" value="ABC_transporter-like_ATP-bd"/>
</dbReference>
<dbReference type="InterPro" id="IPR003593">
    <property type="entry name" value="AAA+_ATPase"/>
</dbReference>
<dbReference type="PANTHER" id="PTHR43297">
    <property type="entry name" value="OLIGOPEPTIDE TRANSPORT ATP-BINDING PROTEIN APPD"/>
    <property type="match status" value="1"/>
</dbReference>
<dbReference type="PANTHER" id="PTHR43297:SF2">
    <property type="entry name" value="DIPEPTIDE TRANSPORT ATP-BINDING PROTEIN DPPD"/>
    <property type="match status" value="1"/>
</dbReference>
<accession>A0ABT1NNS7</accession>
<keyword evidence="10" id="KW-1185">Reference proteome</keyword>
<dbReference type="InterPro" id="IPR013563">
    <property type="entry name" value="Oligopep_ABC_C"/>
</dbReference>